<dbReference type="Gene3D" id="2.60.120.10">
    <property type="entry name" value="Jelly Rolls"/>
    <property type="match status" value="1"/>
</dbReference>
<dbReference type="EnsemblProtists" id="EOD09466">
    <property type="protein sequence ID" value="EOD09466"/>
    <property type="gene ID" value="EMIHUDRAFT_461749"/>
</dbReference>
<dbReference type="AlphaFoldDB" id="A0A0D3IDY1"/>
<accession>A0A0D3IDY1</accession>
<evidence type="ECO:0000313" key="1">
    <source>
        <dbReference type="EnsemblProtists" id="EOD09466"/>
    </source>
</evidence>
<name>A0A0D3IDY1_EMIH1</name>
<dbReference type="KEGG" id="ehx:EMIHUDRAFT_461749"/>
<dbReference type="PaxDb" id="2903-EOD09466"/>
<evidence type="ECO:0000313" key="2">
    <source>
        <dbReference type="Proteomes" id="UP000013827"/>
    </source>
</evidence>
<reference evidence="2" key="1">
    <citation type="journal article" date="2013" name="Nature">
        <title>Pan genome of the phytoplankton Emiliania underpins its global distribution.</title>
        <authorList>
            <person name="Read B.A."/>
            <person name="Kegel J."/>
            <person name="Klute M.J."/>
            <person name="Kuo A."/>
            <person name="Lefebvre S.C."/>
            <person name="Maumus F."/>
            <person name="Mayer C."/>
            <person name="Miller J."/>
            <person name="Monier A."/>
            <person name="Salamov A."/>
            <person name="Young J."/>
            <person name="Aguilar M."/>
            <person name="Claverie J.M."/>
            <person name="Frickenhaus S."/>
            <person name="Gonzalez K."/>
            <person name="Herman E.K."/>
            <person name="Lin Y.C."/>
            <person name="Napier J."/>
            <person name="Ogata H."/>
            <person name="Sarno A.F."/>
            <person name="Shmutz J."/>
            <person name="Schroeder D."/>
            <person name="de Vargas C."/>
            <person name="Verret F."/>
            <person name="von Dassow P."/>
            <person name="Valentin K."/>
            <person name="Van de Peer Y."/>
            <person name="Wheeler G."/>
            <person name="Dacks J.B."/>
            <person name="Delwiche C.F."/>
            <person name="Dyhrman S.T."/>
            <person name="Glockner G."/>
            <person name="John U."/>
            <person name="Richards T."/>
            <person name="Worden A.Z."/>
            <person name="Zhang X."/>
            <person name="Grigoriev I.V."/>
            <person name="Allen A.E."/>
            <person name="Bidle K."/>
            <person name="Borodovsky M."/>
            <person name="Bowler C."/>
            <person name="Brownlee C."/>
            <person name="Cock J.M."/>
            <person name="Elias M."/>
            <person name="Gladyshev V.N."/>
            <person name="Groth M."/>
            <person name="Guda C."/>
            <person name="Hadaegh A."/>
            <person name="Iglesias-Rodriguez M.D."/>
            <person name="Jenkins J."/>
            <person name="Jones B.M."/>
            <person name="Lawson T."/>
            <person name="Leese F."/>
            <person name="Lindquist E."/>
            <person name="Lobanov A."/>
            <person name="Lomsadze A."/>
            <person name="Malik S.B."/>
            <person name="Marsh M.E."/>
            <person name="Mackinder L."/>
            <person name="Mock T."/>
            <person name="Mueller-Roeber B."/>
            <person name="Pagarete A."/>
            <person name="Parker M."/>
            <person name="Probert I."/>
            <person name="Quesneville H."/>
            <person name="Raines C."/>
            <person name="Rensing S.A."/>
            <person name="Riano-Pachon D.M."/>
            <person name="Richier S."/>
            <person name="Rokitta S."/>
            <person name="Shiraiwa Y."/>
            <person name="Soanes D.M."/>
            <person name="van der Giezen M."/>
            <person name="Wahlund T.M."/>
            <person name="Williams B."/>
            <person name="Wilson W."/>
            <person name="Wolfe G."/>
            <person name="Wurch L.L."/>
        </authorList>
    </citation>
    <scope>NUCLEOTIDE SEQUENCE</scope>
</reference>
<protein>
    <recommendedName>
        <fullName evidence="3">Aspartyl/asparaginy/proline hydroxylase domain-containing protein</fullName>
    </recommendedName>
</protein>
<proteinExistence type="predicted"/>
<dbReference type="InterPro" id="IPR014710">
    <property type="entry name" value="RmlC-like_jellyroll"/>
</dbReference>
<dbReference type="Proteomes" id="UP000013827">
    <property type="component" value="Unassembled WGS sequence"/>
</dbReference>
<organism evidence="1 2">
    <name type="scientific">Emiliania huxleyi (strain CCMP1516)</name>
    <dbReference type="NCBI Taxonomy" id="280463"/>
    <lineage>
        <taxon>Eukaryota</taxon>
        <taxon>Haptista</taxon>
        <taxon>Haptophyta</taxon>
        <taxon>Prymnesiophyceae</taxon>
        <taxon>Isochrysidales</taxon>
        <taxon>Noelaerhabdaceae</taxon>
        <taxon>Emiliania</taxon>
    </lineage>
</organism>
<sequence>MLLLAAAPLAVRHAGPDFSTFLDHATGTWRGAVFRHSPAGSGPPRATQSVHHVSEVMRACGGAVQGVSECGGLGEDDLYLNRAAGGATFFSFGSWALVSGGCDGGCVHLCLCQDESRHRIDIRLEEGELHSVSVAVEGRRATPPLATQLLSGQEAVASAESLGGAWDDLILTGVPPGSGAGWASQRAVWDLCSSAAAEEETRGASCKSIGHLLSPDGSIRRVAFRKRQRQPSRLPSLQCKYGEIATDAAEPAAAAALDAGGKAYWLVHEPGTPLEALPAAAAATAAALPRGRALLLTLPQELSPRRAHSDAAPRVGTRLLPGPLLDLSETFPRPFRDLSSGVGTRLLLEDERVAIWEFRLTPGEACAYHTLDAGGGAVCIRTSAVLERTRAPSCPAACSGTRCTRGPFDHNAGTQRRYHTHTRPYAFVNLEASLTQALAPDGGAVGEPAYQEEGQVTFVAHDQLSSHGVRNVGEQTFVQFVVEFK</sequence>
<dbReference type="GeneID" id="17255581"/>
<keyword evidence="2" id="KW-1185">Reference proteome</keyword>
<dbReference type="HOGENOM" id="CLU_563147_0_0_1"/>
<dbReference type="RefSeq" id="XP_005761895.1">
    <property type="nucleotide sequence ID" value="XM_005761838.1"/>
</dbReference>
<evidence type="ECO:0008006" key="3">
    <source>
        <dbReference type="Google" id="ProtNLM"/>
    </source>
</evidence>
<reference evidence="1" key="2">
    <citation type="submission" date="2024-10" db="UniProtKB">
        <authorList>
            <consortium name="EnsemblProtists"/>
        </authorList>
    </citation>
    <scope>IDENTIFICATION</scope>
</reference>